<dbReference type="InterPro" id="IPR017969">
    <property type="entry name" value="Heavy-metal-associated_CS"/>
</dbReference>
<evidence type="ECO:0000256" key="4">
    <source>
        <dbReference type="ARBA" id="ARBA00022692"/>
    </source>
</evidence>
<dbReference type="FunFam" id="3.30.70.100:FF:000005">
    <property type="entry name" value="Copper-exporting P-type ATPase A"/>
    <property type="match status" value="1"/>
</dbReference>
<dbReference type="RefSeq" id="WP_073183972.1">
    <property type="nucleotide sequence ID" value="NZ_FQXI01000004.1"/>
</dbReference>
<dbReference type="InterPro" id="IPR006121">
    <property type="entry name" value="HMA_dom"/>
</dbReference>
<evidence type="ECO:0000256" key="14">
    <source>
        <dbReference type="RuleBase" id="RU362081"/>
    </source>
</evidence>
<gene>
    <name evidence="16" type="ORF">SAMN02745245_00795</name>
</gene>
<evidence type="ECO:0000256" key="1">
    <source>
        <dbReference type="ARBA" id="ARBA00004651"/>
    </source>
</evidence>
<dbReference type="PROSITE" id="PS50846">
    <property type="entry name" value="HMA_2"/>
    <property type="match status" value="1"/>
</dbReference>
<dbReference type="InterPro" id="IPR023298">
    <property type="entry name" value="ATPase_P-typ_TM_dom_sf"/>
</dbReference>
<dbReference type="CDD" id="cd00371">
    <property type="entry name" value="HMA"/>
    <property type="match status" value="1"/>
</dbReference>
<evidence type="ECO:0000256" key="5">
    <source>
        <dbReference type="ARBA" id="ARBA00022723"/>
    </source>
</evidence>
<dbReference type="InterPro" id="IPR027256">
    <property type="entry name" value="P-typ_ATPase_IB"/>
</dbReference>
<dbReference type="SUPFAM" id="SSF55008">
    <property type="entry name" value="HMA, heavy metal-associated domain"/>
    <property type="match status" value="1"/>
</dbReference>
<feature type="transmembrane region" description="Helical" evidence="14">
    <location>
        <begin position="206"/>
        <end position="224"/>
    </location>
</feature>
<dbReference type="Gene3D" id="3.40.1110.10">
    <property type="entry name" value="Calcium-transporting ATPase, cytoplasmic domain N"/>
    <property type="match status" value="1"/>
</dbReference>
<evidence type="ECO:0000256" key="2">
    <source>
        <dbReference type="ARBA" id="ARBA00006024"/>
    </source>
</evidence>
<dbReference type="InterPro" id="IPR036163">
    <property type="entry name" value="HMA_dom_sf"/>
</dbReference>
<comment type="subcellular location">
    <subcellularLocation>
        <location evidence="1">Cell membrane</location>
        <topology evidence="1">Multi-pass membrane protein</topology>
    </subcellularLocation>
</comment>
<comment type="catalytic activity">
    <reaction evidence="13">
        <text>Cu(+)(in) + ATP + H2O = Cu(+)(out) + ADP + phosphate + H(+)</text>
        <dbReference type="Rhea" id="RHEA:25792"/>
        <dbReference type="ChEBI" id="CHEBI:15377"/>
        <dbReference type="ChEBI" id="CHEBI:15378"/>
        <dbReference type="ChEBI" id="CHEBI:30616"/>
        <dbReference type="ChEBI" id="CHEBI:43474"/>
        <dbReference type="ChEBI" id="CHEBI:49552"/>
        <dbReference type="ChEBI" id="CHEBI:456216"/>
        <dbReference type="EC" id="7.2.2.8"/>
    </reaction>
</comment>
<protein>
    <recommendedName>
        <fullName evidence="3">P-type Cu(+) transporter</fullName>
        <ecNumber evidence="3">7.2.2.8</ecNumber>
    </recommendedName>
</protein>
<dbReference type="InterPro" id="IPR018303">
    <property type="entry name" value="ATPase_P-typ_P_site"/>
</dbReference>
<keyword evidence="7" id="KW-0187">Copper transport</keyword>
<dbReference type="InterPro" id="IPR023214">
    <property type="entry name" value="HAD_sf"/>
</dbReference>
<keyword evidence="7" id="KW-0813">Transport</keyword>
<dbReference type="FunFam" id="2.70.150.10:FF:000002">
    <property type="entry name" value="Copper-transporting ATPase 1, putative"/>
    <property type="match status" value="1"/>
</dbReference>
<dbReference type="InterPro" id="IPR036412">
    <property type="entry name" value="HAD-like_sf"/>
</dbReference>
<keyword evidence="4 14" id="KW-0812">Transmembrane</keyword>
<evidence type="ECO:0000259" key="15">
    <source>
        <dbReference type="PROSITE" id="PS50846"/>
    </source>
</evidence>
<evidence type="ECO:0000256" key="6">
    <source>
        <dbReference type="ARBA" id="ARBA00022741"/>
    </source>
</evidence>
<dbReference type="Gene3D" id="3.30.70.100">
    <property type="match status" value="1"/>
</dbReference>
<evidence type="ECO:0000313" key="16">
    <source>
        <dbReference type="EMBL" id="SHH20578.1"/>
    </source>
</evidence>
<feature type="domain" description="HMA" evidence="15">
    <location>
        <begin position="1"/>
        <end position="67"/>
    </location>
</feature>
<feature type="transmembrane region" description="Helical" evidence="14">
    <location>
        <begin position="699"/>
        <end position="721"/>
    </location>
</feature>
<dbReference type="NCBIfam" id="TIGR01511">
    <property type="entry name" value="ATPase-IB1_Cu"/>
    <property type="match status" value="1"/>
</dbReference>
<dbReference type="STRING" id="1120995.SAMN02745245_00795"/>
<name>A0A1M5R358_9FIRM</name>
<sequence length="757" mass="81852">MKQKYDVSGMTCSACQLAVEKSVHKLEAVNDVSVNLISNTMSVEFDDSKVSEKDIIKAVESAGYGASIKGDSKSAGKTSEREDPYELELSKMRKRLLYSLIFMVPLMYIAMGSMMGLPQLSFLVGDENVLIMALTQMILTIPVMIINSHFYKTGFKALLNRTPNMDSLIAVGSSAAFVYGVMVMYKMAYGFGHGDVASVAHYGHDLYFESTAMILVLITLGKYFEARAKKRTSSAINSLMDLTPQFATVERDNEQVDIPVEEILIGDIILVKPGSNIPVDGKIVSGQTTIDESALTGESIPVEKKDGDNVMAATTNKTGFIKFEATHVGEDTTIAKIIELVEDANTTKAPIAKLADKISGVFVPVVIIIAIVTFIVWMFTSGDVSLATSMAISVLVISCPCALGLATPVAIMVGTGKGAKLGILFKSAEALENLHNTDVVLLDKTGTITSGEFNVREVISKKYSEEEFLKIAASMERGSEHPLAKSIVKYAQDKGIELEEAKNFTALAGLGVIAEVNGKSYLTGNLKLMTDEEFDTSEYEEYIDEFSEKAYTSIYFADEDSVIGIISLSDTLKENSQEAIEELKSLGIKVAMVTGDNKKTAETLGRQLGLDEIYSEVLPAQKEQIVREHIEKGQKVCFVGDGINDAPSLARADIGVAIGAGTDIAIESADVVLIKSSLLDLINAIKLSNATIKNIKQNLFWAFFYNTIGIPVAAGVFYSSFGLKLNPMIGALAMSLSSLFVVSNALRLNFFKGISAK</sequence>
<dbReference type="SUPFAM" id="SSF81653">
    <property type="entry name" value="Calcium ATPase, transduction domain A"/>
    <property type="match status" value="1"/>
</dbReference>
<evidence type="ECO:0000256" key="11">
    <source>
        <dbReference type="ARBA" id="ARBA00023008"/>
    </source>
</evidence>
<keyword evidence="5 14" id="KW-0479">Metal-binding</keyword>
<dbReference type="GO" id="GO:0005524">
    <property type="term" value="F:ATP binding"/>
    <property type="evidence" value="ECO:0007669"/>
    <property type="project" value="UniProtKB-UniRule"/>
</dbReference>
<keyword evidence="9" id="KW-1278">Translocase</keyword>
<keyword evidence="7" id="KW-0406">Ion transport</keyword>
<dbReference type="InterPro" id="IPR023299">
    <property type="entry name" value="ATPase_P-typ_cyto_dom_N"/>
</dbReference>
<dbReference type="InterPro" id="IPR059000">
    <property type="entry name" value="ATPase_P-type_domA"/>
</dbReference>
<keyword evidence="6 14" id="KW-0547">Nucleotide-binding</keyword>
<dbReference type="Gene3D" id="2.70.150.10">
    <property type="entry name" value="Calcium-transporting ATPase, cytoplasmic transduction domain A"/>
    <property type="match status" value="1"/>
</dbReference>
<dbReference type="PRINTS" id="PR00941">
    <property type="entry name" value="CDATPASE"/>
</dbReference>
<dbReference type="Pfam" id="PF00702">
    <property type="entry name" value="Hydrolase"/>
    <property type="match status" value="1"/>
</dbReference>
<feature type="transmembrane region" description="Helical" evidence="14">
    <location>
        <begin position="168"/>
        <end position="186"/>
    </location>
</feature>
<dbReference type="PANTHER" id="PTHR43520">
    <property type="entry name" value="ATP7, ISOFORM B"/>
    <property type="match status" value="1"/>
</dbReference>
<dbReference type="NCBIfam" id="TIGR01494">
    <property type="entry name" value="ATPase_P-type"/>
    <property type="match status" value="1"/>
</dbReference>
<dbReference type="PROSITE" id="PS01047">
    <property type="entry name" value="HMA_1"/>
    <property type="match status" value="1"/>
</dbReference>
<keyword evidence="11" id="KW-0186">Copper</keyword>
<dbReference type="SUPFAM" id="SSF56784">
    <property type="entry name" value="HAD-like"/>
    <property type="match status" value="1"/>
</dbReference>
<dbReference type="SFLD" id="SFLDG00002">
    <property type="entry name" value="C1.7:_P-type_atpase_like"/>
    <property type="match status" value="1"/>
</dbReference>
<evidence type="ECO:0000256" key="10">
    <source>
        <dbReference type="ARBA" id="ARBA00022989"/>
    </source>
</evidence>
<keyword evidence="17" id="KW-1185">Reference proteome</keyword>
<dbReference type="AlphaFoldDB" id="A0A1M5R358"/>
<evidence type="ECO:0000256" key="9">
    <source>
        <dbReference type="ARBA" id="ARBA00022967"/>
    </source>
</evidence>
<dbReference type="Gene3D" id="3.40.50.1000">
    <property type="entry name" value="HAD superfamily/HAD-like"/>
    <property type="match status" value="1"/>
</dbReference>
<feature type="transmembrane region" description="Helical" evidence="14">
    <location>
        <begin position="727"/>
        <end position="748"/>
    </location>
</feature>
<comment type="similarity">
    <text evidence="2 14">Belongs to the cation transport ATPase (P-type) (TC 3.A.3) family. Type IB subfamily.</text>
</comment>
<keyword evidence="14" id="KW-1003">Cell membrane</keyword>
<dbReference type="Proteomes" id="UP000184032">
    <property type="component" value="Unassembled WGS sequence"/>
</dbReference>
<evidence type="ECO:0000313" key="17">
    <source>
        <dbReference type="Proteomes" id="UP000184032"/>
    </source>
</evidence>
<dbReference type="OrthoDB" id="9760364at2"/>
<dbReference type="CDD" id="cd02094">
    <property type="entry name" value="P-type_ATPase_Cu-like"/>
    <property type="match status" value="1"/>
</dbReference>
<dbReference type="PANTHER" id="PTHR43520:SF8">
    <property type="entry name" value="P-TYPE CU(+) TRANSPORTER"/>
    <property type="match status" value="1"/>
</dbReference>
<evidence type="ECO:0000256" key="12">
    <source>
        <dbReference type="ARBA" id="ARBA00023136"/>
    </source>
</evidence>
<feature type="transmembrane region" description="Helical" evidence="14">
    <location>
        <begin position="129"/>
        <end position="147"/>
    </location>
</feature>
<feature type="transmembrane region" description="Helical" evidence="14">
    <location>
        <begin position="358"/>
        <end position="379"/>
    </location>
</feature>
<organism evidence="16 17">
    <name type="scientific">Anaerosphaera aminiphila DSM 21120</name>
    <dbReference type="NCBI Taxonomy" id="1120995"/>
    <lineage>
        <taxon>Bacteria</taxon>
        <taxon>Bacillati</taxon>
        <taxon>Bacillota</taxon>
        <taxon>Tissierellia</taxon>
        <taxon>Tissierellales</taxon>
        <taxon>Peptoniphilaceae</taxon>
        <taxon>Anaerosphaera</taxon>
    </lineage>
</organism>
<dbReference type="SFLD" id="SFLDF00027">
    <property type="entry name" value="p-type_atpase"/>
    <property type="match status" value="1"/>
</dbReference>
<dbReference type="SFLD" id="SFLDS00003">
    <property type="entry name" value="Haloacid_Dehalogenase"/>
    <property type="match status" value="1"/>
</dbReference>
<dbReference type="Pfam" id="PF00122">
    <property type="entry name" value="E1-E2_ATPase"/>
    <property type="match status" value="1"/>
</dbReference>
<evidence type="ECO:0000256" key="8">
    <source>
        <dbReference type="ARBA" id="ARBA00022840"/>
    </source>
</evidence>
<keyword evidence="8 14" id="KW-0067">ATP-binding</keyword>
<dbReference type="InterPro" id="IPR001757">
    <property type="entry name" value="P_typ_ATPase"/>
</dbReference>
<evidence type="ECO:0000256" key="13">
    <source>
        <dbReference type="ARBA" id="ARBA00049289"/>
    </source>
</evidence>
<keyword evidence="10 14" id="KW-1133">Transmembrane helix</keyword>
<dbReference type="SUPFAM" id="SSF81665">
    <property type="entry name" value="Calcium ATPase, transmembrane domain M"/>
    <property type="match status" value="1"/>
</dbReference>
<evidence type="ECO:0000256" key="7">
    <source>
        <dbReference type="ARBA" id="ARBA00022796"/>
    </source>
</evidence>
<dbReference type="EMBL" id="FQXI01000004">
    <property type="protein sequence ID" value="SHH20578.1"/>
    <property type="molecule type" value="Genomic_DNA"/>
</dbReference>
<reference evidence="16 17" key="1">
    <citation type="submission" date="2016-11" db="EMBL/GenBank/DDBJ databases">
        <authorList>
            <person name="Jaros S."/>
            <person name="Januszkiewicz K."/>
            <person name="Wedrychowicz H."/>
        </authorList>
    </citation>
    <scope>NUCLEOTIDE SEQUENCE [LARGE SCALE GENOMIC DNA]</scope>
    <source>
        <strain evidence="16 17">DSM 21120</strain>
    </source>
</reference>
<proteinExistence type="inferred from homology"/>
<evidence type="ECO:0000256" key="3">
    <source>
        <dbReference type="ARBA" id="ARBA00012517"/>
    </source>
</evidence>
<accession>A0A1M5R358</accession>
<feature type="transmembrane region" description="Helical" evidence="14">
    <location>
        <begin position="391"/>
        <end position="413"/>
    </location>
</feature>
<dbReference type="GO" id="GO:0055070">
    <property type="term" value="P:copper ion homeostasis"/>
    <property type="evidence" value="ECO:0007669"/>
    <property type="project" value="TreeGrafter"/>
</dbReference>
<dbReference type="InterPro" id="IPR044492">
    <property type="entry name" value="P_typ_ATPase_HD_dom"/>
</dbReference>
<dbReference type="PRINTS" id="PR00119">
    <property type="entry name" value="CATATPASE"/>
</dbReference>
<dbReference type="GO" id="GO:0016887">
    <property type="term" value="F:ATP hydrolysis activity"/>
    <property type="evidence" value="ECO:0007669"/>
    <property type="project" value="InterPro"/>
</dbReference>
<keyword evidence="12 14" id="KW-0472">Membrane</keyword>
<dbReference type="EC" id="7.2.2.8" evidence="3"/>
<dbReference type="PROSITE" id="PS00154">
    <property type="entry name" value="ATPASE_E1_E2"/>
    <property type="match status" value="1"/>
</dbReference>
<dbReference type="GO" id="GO:0005886">
    <property type="term" value="C:plasma membrane"/>
    <property type="evidence" value="ECO:0007669"/>
    <property type="project" value="UniProtKB-SubCell"/>
</dbReference>
<dbReference type="GO" id="GO:0043682">
    <property type="term" value="F:P-type divalent copper transporter activity"/>
    <property type="evidence" value="ECO:0007669"/>
    <property type="project" value="TreeGrafter"/>
</dbReference>
<dbReference type="Pfam" id="PF00403">
    <property type="entry name" value="HMA"/>
    <property type="match status" value="1"/>
</dbReference>
<feature type="transmembrane region" description="Helical" evidence="14">
    <location>
        <begin position="96"/>
        <end position="117"/>
    </location>
</feature>
<dbReference type="GO" id="GO:0005507">
    <property type="term" value="F:copper ion binding"/>
    <property type="evidence" value="ECO:0007669"/>
    <property type="project" value="TreeGrafter"/>
</dbReference>
<dbReference type="NCBIfam" id="TIGR01525">
    <property type="entry name" value="ATPase-IB_hvy"/>
    <property type="match status" value="1"/>
</dbReference>
<dbReference type="InterPro" id="IPR008250">
    <property type="entry name" value="ATPase_P-typ_transduc_dom_A_sf"/>
</dbReference>
<dbReference type="GO" id="GO:0140581">
    <property type="term" value="F:P-type monovalent copper transporter activity"/>
    <property type="evidence" value="ECO:0007669"/>
    <property type="project" value="UniProtKB-EC"/>
</dbReference>